<dbReference type="InterPro" id="IPR017734">
    <property type="entry name" value="T6SS_SciN"/>
</dbReference>
<sequence>MAIIAGKYRSALPALFLTTTLAGCGLTQKVTDGTAAVAKAIFYQQVKTLHLDISAREAVNNNDGGAALSTVVRIYQLKDRKTLDSSDYPSLFANDSQALKSDLVAQKDIRVRPGESVAVDMPMEESAQFVAVAAMFLAPDTANNSWRVVLAREDLTPDTPRRIELNAQVLTLLPEKD</sequence>
<evidence type="ECO:0000313" key="1">
    <source>
        <dbReference type="EMBL" id="NDL64195.1"/>
    </source>
</evidence>
<dbReference type="PANTHER" id="PTHR37625">
    <property type="entry name" value="OUTER MEMBRANE LIPOPROTEIN-RELATED"/>
    <property type="match status" value="1"/>
</dbReference>
<dbReference type="PROSITE" id="PS51257">
    <property type="entry name" value="PROKAR_LIPOPROTEIN"/>
    <property type="match status" value="1"/>
</dbReference>
<comment type="caution">
    <text evidence="1">The sequence shown here is derived from an EMBL/GenBank/DDBJ whole genome shotgun (WGS) entry which is preliminary data.</text>
</comment>
<keyword evidence="2" id="KW-1185">Reference proteome</keyword>
<reference evidence="1 2" key="1">
    <citation type="submission" date="2019-12" db="EMBL/GenBank/DDBJ databases">
        <authorList>
            <person name="Lee S.D."/>
        </authorList>
    </citation>
    <scope>NUCLEOTIDE SEQUENCE [LARGE SCALE GENOMIC DNA]</scope>
    <source>
        <strain evidence="1 2">SAP-6</strain>
    </source>
</reference>
<name>A0A845SSZ7_9GAMM</name>
<organism evidence="1 2">
    <name type="scientific">Acerihabitans arboris</name>
    <dbReference type="NCBI Taxonomy" id="2691583"/>
    <lineage>
        <taxon>Bacteria</taxon>
        <taxon>Pseudomonadati</taxon>
        <taxon>Pseudomonadota</taxon>
        <taxon>Gammaproteobacteria</taxon>
        <taxon>Enterobacterales</taxon>
        <taxon>Pectobacteriaceae</taxon>
        <taxon>Acerihabitans</taxon>
    </lineage>
</organism>
<proteinExistence type="predicted"/>
<dbReference type="Pfam" id="PF12790">
    <property type="entry name" value="T6SS-SciN"/>
    <property type="match status" value="1"/>
</dbReference>
<dbReference type="RefSeq" id="WP_178113176.1">
    <property type="nucleotide sequence ID" value="NZ_WUBS01000011.1"/>
</dbReference>
<dbReference type="NCBIfam" id="TIGR03352">
    <property type="entry name" value="VI_chp_3"/>
    <property type="match status" value="1"/>
</dbReference>
<dbReference type="Gene3D" id="2.60.40.4150">
    <property type="entry name" value="Type VI secretion system, lipoprotein SciN"/>
    <property type="match status" value="1"/>
</dbReference>
<dbReference type="InterPro" id="IPR038706">
    <property type="entry name" value="Type_VI_SciN-like_sf"/>
</dbReference>
<reference evidence="1 2" key="2">
    <citation type="submission" date="2020-02" db="EMBL/GenBank/DDBJ databases">
        <title>The new genus of Enterobacteriales.</title>
        <authorList>
            <person name="Kim I.S."/>
        </authorList>
    </citation>
    <scope>NUCLEOTIDE SEQUENCE [LARGE SCALE GENOMIC DNA]</scope>
    <source>
        <strain evidence="1 2">SAP-6</strain>
    </source>
</reference>
<keyword evidence="1" id="KW-0449">Lipoprotein</keyword>
<dbReference type="Proteomes" id="UP000461443">
    <property type="component" value="Unassembled WGS sequence"/>
</dbReference>
<dbReference type="PANTHER" id="PTHR37625:SF4">
    <property type="entry name" value="OUTER MEMBRANE LIPOPROTEIN"/>
    <property type="match status" value="1"/>
</dbReference>
<protein>
    <submittedName>
        <fullName evidence="1">Type VI secretion system lipoprotein TssJ</fullName>
    </submittedName>
</protein>
<dbReference type="EMBL" id="WUBS01000011">
    <property type="protein sequence ID" value="NDL64195.1"/>
    <property type="molecule type" value="Genomic_DNA"/>
</dbReference>
<dbReference type="AlphaFoldDB" id="A0A845SSZ7"/>
<accession>A0A845SSZ7</accession>
<evidence type="ECO:0000313" key="2">
    <source>
        <dbReference type="Proteomes" id="UP000461443"/>
    </source>
</evidence>
<gene>
    <name evidence="1" type="primary">tssJ</name>
    <name evidence="1" type="ORF">GRH90_15755</name>
</gene>